<reference evidence="1 2" key="1">
    <citation type="submission" date="2018-11" db="EMBL/GenBank/DDBJ databases">
        <authorList>
            <consortium name="Pathogen Informatics"/>
        </authorList>
    </citation>
    <scope>NUCLEOTIDE SEQUENCE [LARGE SCALE GENOMIC DNA]</scope>
    <source>
        <strain evidence="1 2">Zambia</strain>
    </source>
</reference>
<gene>
    <name evidence="1" type="ORF">SMRZ_LOCUS1505</name>
</gene>
<evidence type="ECO:0008006" key="3">
    <source>
        <dbReference type="Google" id="ProtNLM"/>
    </source>
</evidence>
<dbReference type="PANTHER" id="PTHR45689">
    <property type="entry name" value="I[[H]] CHANNEL, ISOFORM E"/>
    <property type="match status" value="1"/>
</dbReference>
<name>A0A183LCI0_9TREM</name>
<dbReference type="AlphaFoldDB" id="A0A183LCI0"/>
<dbReference type="Gene3D" id="1.10.287.70">
    <property type="match status" value="1"/>
</dbReference>
<evidence type="ECO:0000313" key="1">
    <source>
        <dbReference type="EMBL" id="VDO51516.1"/>
    </source>
</evidence>
<protein>
    <recommendedName>
        <fullName evidence="3">Ion transport domain-containing protein</fullName>
    </recommendedName>
</protein>
<dbReference type="GO" id="GO:0005249">
    <property type="term" value="F:voltage-gated potassium channel activity"/>
    <property type="evidence" value="ECO:0007669"/>
    <property type="project" value="TreeGrafter"/>
</dbReference>
<accession>A0A183LCI0</accession>
<organism evidence="1 2">
    <name type="scientific">Schistosoma margrebowiei</name>
    <dbReference type="NCBI Taxonomy" id="48269"/>
    <lineage>
        <taxon>Eukaryota</taxon>
        <taxon>Metazoa</taxon>
        <taxon>Spiralia</taxon>
        <taxon>Lophotrochozoa</taxon>
        <taxon>Platyhelminthes</taxon>
        <taxon>Trematoda</taxon>
        <taxon>Digenea</taxon>
        <taxon>Strigeidida</taxon>
        <taxon>Schistosomatoidea</taxon>
        <taxon>Schistosomatidae</taxon>
        <taxon>Schistosoma</taxon>
    </lineage>
</organism>
<proteinExistence type="predicted"/>
<dbReference type="SUPFAM" id="SSF81324">
    <property type="entry name" value="Voltage-gated potassium channels"/>
    <property type="match status" value="1"/>
</dbReference>
<dbReference type="InterPro" id="IPR051413">
    <property type="entry name" value="K/Na_HCN_channel"/>
</dbReference>
<evidence type="ECO:0000313" key="2">
    <source>
        <dbReference type="Proteomes" id="UP000277204"/>
    </source>
</evidence>
<dbReference type="GO" id="GO:0098855">
    <property type="term" value="C:HCN channel complex"/>
    <property type="evidence" value="ECO:0007669"/>
    <property type="project" value="TreeGrafter"/>
</dbReference>
<dbReference type="Proteomes" id="UP000277204">
    <property type="component" value="Unassembled WGS sequence"/>
</dbReference>
<dbReference type="PANTHER" id="PTHR45689:SF5">
    <property type="entry name" value="I[[H]] CHANNEL, ISOFORM E"/>
    <property type="match status" value="1"/>
</dbReference>
<dbReference type="GO" id="GO:0035725">
    <property type="term" value="P:sodium ion transmembrane transport"/>
    <property type="evidence" value="ECO:0007669"/>
    <property type="project" value="TreeGrafter"/>
</dbReference>
<dbReference type="STRING" id="48269.A0A183LCI0"/>
<dbReference type="EMBL" id="UZAI01000336">
    <property type="protein sequence ID" value="VDO51516.1"/>
    <property type="molecule type" value="Genomic_DNA"/>
</dbReference>
<sequence>MGICNLVLIMLILGHWNACLQFLVPMLMDFPIDSWVSKARLQNAHWFEQYTWALFKALSHMLSIGYGRYPPSTLPEAWITIISMMTGATCYALFVGHAAALIQSFDASKRKYREMLVRLFSSPSQAKFFPTYDAPKQKTVKRTF</sequence>
<dbReference type="GO" id="GO:0003254">
    <property type="term" value="P:regulation of membrane depolarization"/>
    <property type="evidence" value="ECO:0007669"/>
    <property type="project" value="TreeGrafter"/>
</dbReference>
<keyword evidence="2" id="KW-1185">Reference proteome</keyword>